<name>A0A183PIM8_9TREM</name>
<dbReference type="AlphaFoldDB" id="A0A183PIM8"/>
<proteinExistence type="predicted"/>
<keyword evidence="2" id="KW-1185">Reference proteome</keyword>
<protein>
    <submittedName>
        <fullName evidence="1">Uncharacterized protein</fullName>
    </submittedName>
</protein>
<reference evidence="1 2" key="1">
    <citation type="submission" date="2018-11" db="EMBL/GenBank/DDBJ databases">
        <authorList>
            <consortium name="Pathogen Informatics"/>
        </authorList>
    </citation>
    <scope>NUCLEOTIDE SEQUENCE [LARGE SCALE GENOMIC DNA]</scope>
    <source>
        <strain>Denwood</strain>
        <strain evidence="2">Zambia</strain>
    </source>
</reference>
<dbReference type="Proteomes" id="UP000269396">
    <property type="component" value="Unassembled WGS sequence"/>
</dbReference>
<evidence type="ECO:0000313" key="1">
    <source>
        <dbReference type="EMBL" id="VDP65224.1"/>
    </source>
</evidence>
<organism evidence="1 2">
    <name type="scientific">Schistosoma mattheei</name>
    <dbReference type="NCBI Taxonomy" id="31246"/>
    <lineage>
        <taxon>Eukaryota</taxon>
        <taxon>Metazoa</taxon>
        <taxon>Spiralia</taxon>
        <taxon>Lophotrochozoa</taxon>
        <taxon>Platyhelminthes</taxon>
        <taxon>Trematoda</taxon>
        <taxon>Digenea</taxon>
        <taxon>Strigeidida</taxon>
        <taxon>Schistosomatoidea</taxon>
        <taxon>Schistosomatidae</taxon>
        <taxon>Schistosoma</taxon>
    </lineage>
</organism>
<sequence length="86" mass="9733">MKMEKLSPKIQQLPLEVALDIRSTNGTYIMLHIDHVQVPQSAAWSCQPESTFTKLTRIKCLTGEPIVFGLEKKMNGNDSKFKTIDL</sequence>
<accession>A0A183PIM8</accession>
<gene>
    <name evidence="1" type="ORF">SMTD_LOCUS14214</name>
</gene>
<evidence type="ECO:0000313" key="2">
    <source>
        <dbReference type="Proteomes" id="UP000269396"/>
    </source>
</evidence>
<dbReference type="EMBL" id="UZAL01034388">
    <property type="protein sequence ID" value="VDP65224.1"/>
    <property type="molecule type" value="Genomic_DNA"/>
</dbReference>